<dbReference type="AlphaFoldDB" id="A0A1X1ZD39"/>
<evidence type="ECO:0000313" key="4">
    <source>
        <dbReference type="Proteomes" id="UP000193108"/>
    </source>
</evidence>
<dbReference type="EMBL" id="LQPI01000040">
    <property type="protein sequence ID" value="ORW21269.1"/>
    <property type="molecule type" value="Genomic_DNA"/>
</dbReference>
<accession>A0A1X1ZD39</accession>
<dbReference type="Pfam" id="PF00378">
    <property type="entry name" value="ECH_1"/>
    <property type="match status" value="1"/>
</dbReference>
<dbReference type="CDD" id="cd06558">
    <property type="entry name" value="crotonase-like"/>
    <property type="match status" value="1"/>
</dbReference>
<name>A0A1X1ZD39_MYCNO</name>
<reference evidence="3 4" key="1">
    <citation type="submission" date="2016-01" db="EMBL/GenBank/DDBJ databases">
        <title>The new phylogeny of the genus Mycobacterium.</title>
        <authorList>
            <person name="Tarcisio F."/>
            <person name="Conor M."/>
            <person name="Antonella G."/>
            <person name="Elisabetta G."/>
            <person name="Giulia F.S."/>
            <person name="Sara T."/>
            <person name="Anna F."/>
            <person name="Clotilde B."/>
            <person name="Roberto B."/>
            <person name="Veronica D.S."/>
            <person name="Fabio R."/>
            <person name="Monica P."/>
            <person name="Olivier J."/>
            <person name="Enrico T."/>
            <person name="Nicola S."/>
        </authorList>
    </citation>
    <scope>NUCLEOTIDE SEQUENCE [LARGE SCALE GENOMIC DNA]</scope>
    <source>
        <strain evidence="3 4">DSM 44164</strain>
    </source>
</reference>
<gene>
    <name evidence="3" type="ORF">AWC18_10375</name>
</gene>
<evidence type="ECO:0000313" key="3">
    <source>
        <dbReference type="EMBL" id="ORW21269.1"/>
    </source>
</evidence>
<comment type="caution">
    <text evidence="3">The sequence shown here is derived from an EMBL/GenBank/DDBJ whole genome shotgun (WGS) entry which is preliminary data.</text>
</comment>
<sequence length="277" mass="30390">MISATPQRDTEGTPLEPAALEHIEFSVADHIATLTLNRPDAMNAISAQMASELAWAWRTVRDTDEIHVVVLQAAGDRAFCTGVDVKGDSSWFFRDNIWNTFDPGMVISPKIHHRCWKPVVTAVHGMAAGGAQYLLNESDIIICSPDAAFFDPHANASIVSALEPIGMLHRGVPLGEVLRWALMGTEERISAETALRIGLVSEVVAREQLHTRAREIAASIAERSPRAIQGTIRAIWESLDMTRSTALQNGMAYTHIGNPPLAERRASPRRNGPAQYR</sequence>
<keyword evidence="4" id="KW-1185">Reference proteome</keyword>
<proteinExistence type="inferred from homology"/>
<dbReference type="GO" id="GO:0016853">
    <property type="term" value="F:isomerase activity"/>
    <property type="evidence" value="ECO:0007669"/>
    <property type="project" value="InterPro"/>
</dbReference>
<protein>
    <submittedName>
        <fullName evidence="3">Enoyl-CoA hydratase</fullName>
    </submittedName>
</protein>
<evidence type="ECO:0000256" key="1">
    <source>
        <dbReference type="ARBA" id="ARBA00005254"/>
    </source>
</evidence>
<dbReference type="STRING" id="1782.AWC18_10375"/>
<dbReference type="InterPro" id="IPR001753">
    <property type="entry name" value="Enoyl-CoA_hydra/iso"/>
</dbReference>
<evidence type="ECO:0000256" key="2">
    <source>
        <dbReference type="SAM" id="MobiDB-lite"/>
    </source>
</evidence>
<feature type="region of interest" description="Disordered" evidence="2">
    <location>
        <begin position="255"/>
        <end position="277"/>
    </location>
</feature>
<dbReference type="RefSeq" id="WP_085138630.1">
    <property type="nucleotide sequence ID" value="NZ_LQPI01000040.1"/>
</dbReference>
<dbReference type="Gene3D" id="3.90.226.10">
    <property type="entry name" value="2-enoyl-CoA Hydratase, Chain A, domain 1"/>
    <property type="match status" value="1"/>
</dbReference>
<dbReference type="SUPFAM" id="SSF52096">
    <property type="entry name" value="ClpP/crotonase"/>
    <property type="match status" value="1"/>
</dbReference>
<organism evidence="3 4">
    <name type="scientific">Mycolicibacter nonchromogenicus</name>
    <name type="common">Mycobacterium nonchromogenicum</name>
    <dbReference type="NCBI Taxonomy" id="1782"/>
    <lineage>
        <taxon>Bacteria</taxon>
        <taxon>Bacillati</taxon>
        <taxon>Actinomycetota</taxon>
        <taxon>Actinomycetes</taxon>
        <taxon>Mycobacteriales</taxon>
        <taxon>Mycobacteriaceae</taxon>
        <taxon>Mycolicibacter</taxon>
    </lineage>
</organism>
<dbReference type="InterPro" id="IPR029045">
    <property type="entry name" value="ClpP/crotonase-like_dom_sf"/>
</dbReference>
<dbReference type="PANTHER" id="PTHR43149:SF1">
    <property type="entry name" value="DELTA(3,5)-DELTA(2,4)-DIENOYL-COA ISOMERASE, MITOCHONDRIAL"/>
    <property type="match status" value="1"/>
</dbReference>
<comment type="similarity">
    <text evidence="1">Belongs to the enoyl-CoA hydratase/isomerase family.</text>
</comment>
<dbReference type="Proteomes" id="UP000193108">
    <property type="component" value="Unassembled WGS sequence"/>
</dbReference>
<dbReference type="InterPro" id="IPR045002">
    <property type="entry name" value="Ech1-like"/>
</dbReference>
<dbReference type="PANTHER" id="PTHR43149">
    <property type="entry name" value="ENOYL-COA HYDRATASE"/>
    <property type="match status" value="1"/>
</dbReference>